<feature type="region of interest" description="Disordered" evidence="1">
    <location>
        <begin position="388"/>
        <end position="407"/>
    </location>
</feature>
<keyword evidence="4" id="KW-1185">Reference proteome</keyword>
<feature type="transmembrane region" description="Helical" evidence="2">
    <location>
        <begin position="40"/>
        <end position="61"/>
    </location>
</feature>
<reference evidence="4" key="1">
    <citation type="journal article" date="2019" name="Int. J. Syst. Evol. Microbiol.">
        <title>The Global Catalogue of Microorganisms (GCM) 10K type strain sequencing project: providing services to taxonomists for standard genome sequencing and annotation.</title>
        <authorList>
            <consortium name="The Broad Institute Genomics Platform"/>
            <consortium name="The Broad Institute Genome Sequencing Center for Infectious Disease"/>
            <person name="Wu L."/>
            <person name="Ma J."/>
        </authorList>
    </citation>
    <scope>NUCLEOTIDE SEQUENCE [LARGE SCALE GENOMIC DNA]</scope>
    <source>
        <strain evidence="4">CCUG 50347</strain>
    </source>
</reference>
<keyword evidence="2" id="KW-0472">Membrane</keyword>
<proteinExistence type="predicted"/>
<feature type="transmembrane region" description="Helical" evidence="2">
    <location>
        <begin position="247"/>
        <end position="264"/>
    </location>
</feature>
<keyword evidence="2" id="KW-0812">Transmembrane</keyword>
<keyword evidence="2" id="KW-1133">Transmembrane helix</keyword>
<feature type="transmembrane region" description="Helical" evidence="2">
    <location>
        <begin position="213"/>
        <end position="235"/>
    </location>
</feature>
<name>A0ABV9RMN1_9PSEU</name>
<organism evidence="3 4">
    <name type="scientific">Actinomycetospora chibensis</name>
    <dbReference type="NCBI Taxonomy" id="663606"/>
    <lineage>
        <taxon>Bacteria</taxon>
        <taxon>Bacillati</taxon>
        <taxon>Actinomycetota</taxon>
        <taxon>Actinomycetes</taxon>
        <taxon>Pseudonocardiales</taxon>
        <taxon>Pseudonocardiaceae</taxon>
        <taxon>Actinomycetospora</taxon>
    </lineage>
</organism>
<feature type="transmembrane region" description="Helical" evidence="2">
    <location>
        <begin position="12"/>
        <end position="34"/>
    </location>
</feature>
<sequence>MLQARVPVRRRVGHLARATAPSLLLALILAVVSWHTATNLGGIAGGVVYATGCVVVLVVVLPVATRAVSRGPAWVLPTLVAVVVAVLVALFVLGFPAAYGHAMGVGSDRSDALDVALARLADGRYPYEGVTYLGNPITPLPGALLMAAPFAWLTGDAAWQNVAGLLLLLPLLHRGSWRRAEPTLLWACAALGGLEVVREFVVGDDLVTGAVPAVAAAAWTLALARGTSIGALVAAGTALGIATCTRPHLALVVMVVAGAVGAVVGWRRAVLVGTTASAVWALLILPFLAGGSARFSPWHVAAKVTGDRGLTAGIVVVGLVAAALLVAALLLVRPSSPSAVGWFCAAVLVAPSVLSLARRLAGGPAAELDLTLGAAAVPFALWAVSARRPAPDTAPDPSAVRPLVATS</sequence>
<evidence type="ECO:0000313" key="3">
    <source>
        <dbReference type="EMBL" id="MFC4833457.1"/>
    </source>
</evidence>
<evidence type="ECO:0000256" key="2">
    <source>
        <dbReference type="SAM" id="Phobius"/>
    </source>
</evidence>
<comment type="caution">
    <text evidence="3">The sequence shown here is derived from an EMBL/GenBank/DDBJ whole genome shotgun (WGS) entry which is preliminary data.</text>
</comment>
<feature type="transmembrane region" description="Helical" evidence="2">
    <location>
        <begin position="150"/>
        <end position="172"/>
    </location>
</feature>
<accession>A0ABV9RMN1</accession>
<dbReference type="Proteomes" id="UP001595909">
    <property type="component" value="Unassembled WGS sequence"/>
</dbReference>
<feature type="transmembrane region" description="Helical" evidence="2">
    <location>
        <begin position="270"/>
        <end position="289"/>
    </location>
</feature>
<dbReference type="EMBL" id="JBHSIM010000028">
    <property type="protein sequence ID" value="MFC4833457.1"/>
    <property type="molecule type" value="Genomic_DNA"/>
</dbReference>
<feature type="compositionally biased region" description="Low complexity" evidence="1">
    <location>
        <begin position="388"/>
        <end position="399"/>
    </location>
</feature>
<feature type="transmembrane region" description="Helical" evidence="2">
    <location>
        <begin position="339"/>
        <end position="357"/>
    </location>
</feature>
<protein>
    <recommendedName>
        <fullName evidence="5">DUF2029 domain-containing protein</fullName>
    </recommendedName>
</protein>
<dbReference type="RefSeq" id="WP_274189299.1">
    <property type="nucleotide sequence ID" value="NZ_BAABHN010000028.1"/>
</dbReference>
<feature type="transmembrane region" description="Helical" evidence="2">
    <location>
        <begin position="310"/>
        <end position="333"/>
    </location>
</feature>
<gene>
    <name evidence="3" type="ORF">ACFPEL_13675</name>
</gene>
<evidence type="ECO:0008006" key="5">
    <source>
        <dbReference type="Google" id="ProtNLM"/>
    </source>
</evidence>
<feature type="transmembrane region" description="Helical" evidence="2">
    <location>
        <begin position="73"/>
        <end position="99"/>
    </location>
</feature>
<evidence type="ECO:0000313" key="4">
    <source>
        <dbReference type="Proteomes" id="UP001595909"/>
    </source>
</evidence>
<evidence type="ECO:0000256" key="1">
    <source>
        <dbReference type="SAM" id="MobiDB-lite"/>
    </source>
</evidence>